<dbReference type="RefSeq" id="WP_058292428.1">
    <property type="nucleotide sequence ID" value="NZ_JGYD01000018.1"/>
</dbReference>
<evidence type="ECO:0000313" key="11">
    <source>
        <dbReference type="EMBL" id="KSV17894.1"/>
    </source>
</evidence>
<dbReference type="UniPathway" id="UPA00035">
    <property type="reaction ID" value="UER00042"/>
</dbReference>
<proteinExistence type="inferred from homology"/>
<evidence type="ECO:0000256" key="1">
    <source>
        <dbReference type="ARBA" id="ARBA00001164"/>
    </source>
</evidence>
<dbReference type="AlphaFoldDB" id="A0A0V8M290"/>
<protein>
    <recommendedName>
        <fullName evidence="4 9">N-(5'-phosphoribosyl)anthranilate isomerase</fullName>
        <shortName evidence="9">PRAI</shortName>
        <ecNumber evidence="3 9">5.3.1.24</ecNumber>
    </recommendedName>
</protein>
<dbReference type="HAMAP" id="MF_00135">
    <property type="entry name" value="PRAI"/>
    <property type="match status" value="1"/>
</dbReference>
<dbReference type="InterPro" id="IPR011060">
    <property type="entry name" value="RibuloseP-bd_barrel"/>
</dbReference>
<evidence type="ECO:0000256" key="4">
    <source>
        <dbReference type="ARBA" id="ARBA00022272"/>
    </source>
</evidence>
<evidence type="ECO:0000256" key="3">
    <source>
        <dbReference type="ARBA" id="ARBA00012572"/>
    </source>
</evidence>
<comment type="caution">
    <text evidence="11">The sequence shown here is derived from an EMBL/GenBank/DDBJ whole genome shotgun (WGS) entry which is preliminary data.</text>
</comment>
<evidence type="ECO:0000259" key="10">
    <source>
        <dbReference type="Pfam" id="PF00697"/>
    </source>
</evidence>
<dbReference type="OrthoDB" id="9786954at2"/>
<gene>
    <name evidence="9" type="primary">trpF</name>
    <name evidence="11" type="ORF">DA01_04350</name>
</gene>
<evidence type="ECO:0000256" key="8">
    <source>
        <dbReference type="ARBA" id="ARBA00023235"/>
    </source>
</evidence>
<dbReference type="GO" id="GO:0004640">
    <property type="term" value="F:phosphoribosylanthranilate isomerase activity"/>
    <property type="evidence" value="ECO:0007669"/>
    <property type="project" value="UniProtKB-UniRule"/>
</dbReference>
<dbReference type="PANTHER" id="PTHR42894:SF1">
    <property type="entry name" value="N-(5'-PHOSPHORIBOSYL)ANTHRANILATE ISOMERASE"/>
    <property type="match status" value="1"/>
</dbReference>
<keyword evidence="7 9" id="KW-0057">Aromatic amino acid biosynthesis</keyword>
<comment type="pathway">
    <text evidence="2 9">Amino-acid biosynthesis; L-tryptophan biosynthesis; L-tryptophan from chorismate: step 3/5.</text>
</comment>
<dbReference type="PATRIC" id="fig|61435.5.peg.863"/>
<evidence type="ECO:0000256" key="9">
    <source>
        <dbReference type="HAMAP-Rule" id="MF_00135"/>
    </source>
</evidence>
<keyword evidence="8 9" id="KW-0413">Isomerase</keyword>
<dbReference type="EC" id="5.3.1.24" evidence="3 9"/>
<dbReference type="Pfam" id="PF00697">
    <property type="entry name" value="PRAI"/>
    <property type="match status" value="1"/>
</dbReference>
<dbReference type="InterPro" id="IPR001240">
    <property type="entry name" value="PRAI_dom"/>
</dbReference>
<dbReference type="InterPro" id="IPR044643">
    <property type="entry name" value="TrpF_fam"/>
</dbReference>
<comment type="similarity">
    <text evidence="9">Belongs to the TrpF family.</text>
</comment>
<dbReference type="InterPro" id="IPR013785">
    <property type="entry name" value="Aldolase_TIM"/>
</dbReference>
<keyword evidence="6 9" id="KW-0822">Tryptophan biosynthesis</keyword>
<dbReference type="Gene3D" id="3.20.20.70">
    <property type="entry name" value="Aldolase class I"/>
    <property type="match status" value="1"/>
</dbReference>
<dbReference type="GO" id="GO:0000162">
    <property type="term" value="P:L-tryptophan biosynthetic process"/>
    <property type="evidence" value="ECO:0007669"/>
    <property type="project" value="UniProtKB-UniRule"/>
</dbReference>
<feature type="domain" description="N-(5'phosphoribosyl) anthranilate isomerase (PRAI)" evidence="10">
    <location>
        <begin position="5"/>
        <end position="208"/>
    </location>
</feature>
<sequence>MIQTKICGLTEVGQALATARTGADFAGVVFAQSKRRVTPDKALQIAEALKPLNPRPLLVGVFANQPLEEVNEIAATCQLDMVQLSGDESWEYCNRVKLPLIKAIHIAEGTTAEMVMQEIQDGLKALNKPPLFLLDKRTQTLLGGSGQSFDWQIVKQVSQKYPVIVAGGLNPENIQALLETAAPWGVDVASGVETNGIKDTAKINLFIKRVKDADGKRIC</sequence>
<dbReference type="SUPFAM" id="SSF51366">
    <property type="entry name" value="Ribulose-phoshate binding barrel"/>
    <property type="match status" value="1"/>
</dbReference>
<evidence type="ECO:0000256" key="6">
    <source>
        <dbReference type="ARBA" id="ARBA00022822"/>
    </source>
</evidence>
<dbReference type="CDD" id="cd00405">
    <property type="entry name" value="PRAI"/>
    <property type="match status" value="1"/>
</dbReference>
<accession>A0A0V8M290</accession>
<name>A0A0V8M290_9CHLR</name>
<keyword evidence="5 9" id="KW-0028">Amino-acid biosynthesis</keyword>
<dbReference type="PANTHER" id="PTHR42894">
    <property type="entry name" value="N-(5'-PHOSPHORIBOSYL)ANTHRANILATE ISOMERASE"/>
    <property type="match status" value="1"/>
</dbReference>
<organism evidence="11 12">
    <name type="scientific">Dehalococcoides mccartyi</name>
    <dbReference type="NCBI Taxonomy" id="61435"/>
    <lineage>
        <taxon>Bacteria</taxon>
        <taxon>Bacillati</taxon>
        <taxon>Chloroflexota</taxon>
        <taxon>Dehalococcoidia</taxon>
        <taxon>Dehalococcoidales</taxon>
        <taxon>Dehalococcoidaceae</taxon>
        <taxon>Dehalococcoides</taxon>
    </lineage>
</organism>
<reference evidence="11 12" key="1">
    <citation type="journal article" date="2015" name="Sci. Rep.">
        <title>A comparative genomics and reductive dehalogenase gene transcription study of two chloroethene-respiring bacteria, Dehalococcoides mccartyi strains MB and 11a.</title>
        <authorList>
            <person name="Low A."/>
            <person name="Shen Z."/>
            <person name="Cheng D."/>
            <person name="Rogers M.J."/>
            <person name="Lee P.K."/>
            <person name="He J."/>
        </authorList>
    </citation>
    <scope>NUCLEOTIDE SEQUENCE [LARGE SCALE GENOMIC DNA]</scope>
    <source>
        <strain evidence="11 12">MB</strain>
    </source>
</reference>
<comment type="catalytic activity">
    <reaction evidence="1 9">
        <text>N-(5-phospho-beta-D-ribosyl)anthranilate = 1-(2-carboxyphenylamino)-1-deoxy-D-ribulose 5-phosphate</text>
        <dbReference type="Rhea" id="RHEA:21540"/>
        <dbReference type="ChEBI" id="CHEBI:18277"/>
        <dbReference type="ChEBI" id="CHEBI:58613"/>
        <dbReference type="EC" id="5.3.1.24"/>
    </reaction>
</comment>
<evidence type="ECO:0000313" key="12">
    <source>
        <dbReference type="Proteomes" id="UP000053577"/>
    </source>
</evidence>
<evidence type="ECO:0000256" key="5">
    <source>
        <dbReference type="ARBA" id="ARBA00022605"/>
    </source>
</evidence>
<dbReference type="EMBL" id="JGYD01000018">
    <property type="protein sequence ID" value="KSV17894.1"/>
    <property type="molecule type" value="Genomic_DNA"/>
</dbReference>
<dbReference type="Proteomes" id="UP000053577">
    <property type="component" value="Unassembled WGS sequence"/>
</dbReference>
<evidence type="ECO:0000256" key="7">
    <source>
        <dbReference type="ARBA" id="ARBA00023141"/>
    </source>
</evidence>
<evidence type="ECO:0000256" key="2">
    <source>
        <dbReference type="ARBA" id="ARBA00004664"/>
    </source>
</evidence>